<gene>
    <name evidence="2" type="ORF">PCL_12034</name>
</gene>
<accession>A0A2U3DPN4</accession>
<protein>
    <recommendedName>
        <fullName evidence="4">RNase H type-1 domain-containing protein</fullName>
    </recommendedName>
</protein>
<proteinExistence type="predicted"/>
<dbReference type="Gene3D" id="3.30.420.10">
    <property type="entry name" value="Ribonuclease H-like superfamily/Ribonuclease H"/>
    <property type="match status" value="1"/>
</dbReference>
<comment type="caution">
    <text evidence="2">The sequence shown here is derived from an EMBL/GenBank/DDBJ whole genome shotgun (WGS) entry which is preliminary data.</text>
</comment>
<dbReference type="EMBL" id="LCWV01000080">
    <property type="protein sequence ID" value="PWI64217.1"/>
    <property type="molecule type" value="Genomic_DNA"/>
</dbReference>
<dbReference type="GO" id="GO:0003676">
    <property type="term" value="F:nucleic acid binding"/>
    <property type="evidence" value="ECO:0007669"/>
    <property type="project" value="InterPro"/>
</dbReference>
<dbReference type="Proteomes" id="UP000245956">
    <property type="component" value="Unassembled WGS sequence"/>
</dbReference>
<dbReference type="InterPro" id="IPR036397">
    <property type="entry name" value="RNaseH_sf"/>
</dbReference>
<evidence type="ECO:0000256" key="1">
    <source>
        <dbReference type="SAM" id="MobiDB-lite"/>
    </source>
</evidence>
<evidence type="ECO:0000313" key="2">
    <source>
        <dbReference type="EMBL" id="PWI64217.1"/>
    </source>
</evidence>
<reference evidence="2 3" key="1">
    <citation type="journal article" date="2016" name="Front. Microbiol.">
        <title>Genome and transcriptome sequences reveal the specific parasitism of the nematophagous Purpureocillium lilacinum 36-1.</title>
        <authorList>
            <person name="Xie J."/>
            <person name="Li S."/>
            <person name="Mo C."/>
            <person name="Xiao X."/>
            <person name="Peng D."/>
            <person name="Wang G."/>
            <person name="Xiao Y."/>
        </authorList>
    </citation>
    <scope>NUCLEOTIDE SEQUENCE [LARGE SCALE GENOMIC DNA]</scope>
    <source>
        <strain evidence="2 3">36-1</strain>
    </source>
</reference>
<organism evidence="2 3">
    <name type="scientific">Purpureocillium lilacinum</name>
    <name type="common">Paecilomyces lilacinus</name>
    <dbReference type="NCBI Taxonomy" id="33203"/>
    <lineage>
        <taxon>Eukaryota</taxon>
        <taxon>Fungi</taxon>
        <taxon>Dikarya</taxon>
        <taxon>Ascomycota</taxon>
        <taxon>Pezizomycotina</taxon>
        <taxon>Sordariomycetes</taxon>
        <taxon>Hypocreomycetidae</taxon>
        <taxon>Hypocreales</taxon>
        <taxon>Ophiocordycipitaceae</taxon>
        <taxon>Purpureocillium</taxon>
    </lineage>
</organism>
<dbReference type="InterPro" id="IPR012337">
    <property type="entry name" value="RNaseH-like_sf"/>
</dbReference>
<dbReference type="AlphaFoldDB" id="A0A2U3DPN4"/>
<evidence type="ECO:0000313" key="3">
    <source>
        <dbReference type="Proteomes" id="UP000245956"/>
    </source>
</evidence>
<evidence type="ECO:0008006" key="4">
    <source>
        <dbReference type="Google" id="ProtNLM"/>
    </source>
</evidence>
<sequence length="338" mass="36199">MTSNGEQAAGVKRAGPERSGKILLQGGGDTGESDSTGAGLQEGAASGTSQRGGDIYNEAPPSIEVWVKVFGEACKLIGLESDGCTKKGVPGSFEIQILAKSRLPAATCQRNAQNSELIAVTDQSQRLEGKRLSGLARLIRPRPDRARAGRNPGFKKLYVVSSGAPRRMLMPLLARNYHVLTNRGLFLDQLSVLARHLIAYKGETVLGKRLLDEIHDAAEGICCTVLEALFTTLFCHCRTPIPSSRGNPADSSQLESTKFQDLAKAHGAVQVLWIPGYAGIPGNEEADGLAKAGCLLPEPPGAVSSLVHLRRLARQQPRDSFKAWWTTEAPESYKPPAP</sequence>
<dbReference type="SUPFAM" id="SSF53098">
    <property type="entry name" value="Ribonuclease H-like"/>
    <property type="match status" value="1"/>
</dbReference>
<name>A0A2U3DPN4_PURLI</name>
<feature type="region of interest" description="Disordered" evidence="1">
    <location>
        <begin position="1"/>
        <end position="56"/>
    </location>
</feature>